<dbReference type="RefSeq" id="WP_037358302.1">
    <property type="nucleotide sequence ID" value="NZ_BHZF01000003.1"/>
</dbReference>
<name>A0A369A4C6_9FLAO</name>
<dbReference type="AlphaFoldDB" id="A0A369A4C6"/>
<feature type="domain" description="OmpA-like" evidence="2">
    <location>
        <begin position="139"/>
        <end position="261"/>
    </location>
</feature>
<keyword evidence="4" id="KW-1185">Reference proteome</keyword>
<evidence type="ECO:0000256" key="1">
    <source>
        <dbReference type="PROSITE-ProRule" id="PRU00473"/>
    </source>
</evidence>
<dbReference type="CDD" id="cd07185">
    <property type="entry name" value="OmpA_C-like"/>
    <property type="match status" value="1"/>
</dbReference>
<dbReference type="InterPro" id="IPR036737">
    <property type="entry name" value="OmpA-like_sf"/>
</dbReference>
<reference evidence="3 4" key="1">
    <citation type="submission" date="2018-07" db="EMBL/GenBank/DDBJ databases">
        <title>Genomic Encyclopedia of Type Strains, Phase IV (KMG-IV): sequencing the most valuable type-strain genomes for metagenomic binning, comparative biology and taxonomic classification.</title>
        <authorList>
            <person name="Goeker M."/>
        </authorList>
    </citation>
    <scope>NUCLEOTIDE SEQUENCE [LARGE SCALE GENOMIC DNA]</scope>
    <source>
        <strain evidence="3 4">DSM 21410</strain>
    </source>
</reference>
<dbReference type="GO" id="GO:0016020">
    <property type="term" value="C:membrane"/>
    <property type="evidence" value="ECO:0007669"/>
    <property type="project" value="UniProtKB-UniRule"/>
</dbReference>
<keyword evidence="1" id="KW-0472">Membrane</keyword>
<proteinExistence type="predicted"/>
<protein>
    <submittedName>
        <fullName evidence="3">Chemotaxis protein MotB</fullName>
    </submittedName>
</protein>
<dbReference type="PROSITE" id="PS51123">
    <property type="entry name" value="OMPA_2"/>
    <property type="match status" value="1"/>
</dbReference>
<gene>
    <name evidence="3" type="ORF">DES35_10377</name>
</gene>
<dbReference type="PROSITE" id="PS51257">
    <property type="entry name" value="PROKAR_LIPOPROTEIN"/>
    <property type="match status" value="1"/>
</dbReference>
<dbReference type="Proteomes" id="UP000253517">
    <property type="component" value="Unassembled WGS sequence"/>
</dbReference>
<evidence type="ECO:0000313" key="3">
    <source>
        <dbReference type="EMBL" id="RCX03196.1"/>
    </source>
</evidence>
<organism evidence="3 4">
    <name type="scientific">Schleiferia thermophila</name>
    <dbReference type="NCBI Taxonomy" id="884107"/>
    <lineage>
        <taxon>Bacteria</taxon>
        <taxon>Pseudomonadati</taxon>
        <taxon>Bacteroidota</taxon>
        <taxon>Flavobacteriia</taxon>
        <taxon>Flavobacteriales</taxon>
        <taxon>Schleiferiaceae</taxon>
        <taxon>Schleiferia</taxon>
    </lineage>
</organism>
<evidence type="ECO:0000259" key="2">
    <source>
        <dbReference type="PROSITE" id="PS51123"/>
    </source>
</evidence>
<evidence type="ECO:0000313" key="4">
    <source>
        <dbReference type="Proteomes" id="UP000253517"/>
    </source>
</evidence>
<dbReference type="SUPFAM" id="SSF103088">
    <property type="entry name" value="OmpA-like"/>
    <property type="match status" value="1"/>
</dbReference>
<dbReference type="Gene3D" id="3.30.1330.60">
    <property type="entry name" value="OmpA-like domain"/>
    <property type="match status" value="1"/>
</dbReference>
<accession>A0A369A4C6</accession>
<dbReference type="EMBL" id="QPJS01000003">
    <property type="protein sequence ID" value="RCX03196.1"/>
    <property type="molecule type" value="Genomic_DNA"/>
</dbReference>
<dbReference type="PANTHER" id="PTHR30329:SF21">
    <property type="entry name" value="LIPOPROTEIN YIAD-RELATED"/>
    <property type="match status" value="1"/>
</dbReference>
<dbReference type="PANTHER" id="PTHR30329">
    <property type="entry name" value="STATOR ELEMENT OF FLAGELLAR MOTOR COMPLEX"/>
    <property type="match status" value="1"/>
</dbReference>
<dbReference type="InterPro" id="IPR050330">
    <property type="entry name" value="Bact_OuterMem_StrucFunc"/>
</dbReference>
<dbReference type="InterPro" id="IPR006665">
    <property type="entry name" value="OmpA-like"/>
</dbReference>
<sequence length="276" mass="31073">MKKGILFLSILLVSASCVSKKKYSELQDKYNKLDNELGKTRLELAACLDERKKVSSEIDYLRSVNYKLLNNIGELSTLSKKEAENLERSLESLKERDLQIKTLRDALTKKDSVLLALVTSIKGALGNIDDEDIQVSVEKGVVFISISDRFLFKSGSYELNQRALEVLGKVARIANARPELELLVEGHTDNVPFRRGLLLDNWDLSVKRATAIVRVLQNEYGVNPSRITAAGRGEYLPVASNETSEGRQANRRTRIVLLPKIDQFYNMIEEGMKALK</sequence>
<comment type="caution">
    <text evidence="3">The sequence shown here is derived from an EMBL/GenBank/DDBJ whole genome shotgun (WGS) entry which is preliminary data.</text>
</comment>
<dbReference type="Pfam" id="PF00691">
    <property type="entry name" value="OmpA"/>
    <property type="match status" value="1"/>
</dbReference>